<dbReference type="Pfam" id="PF01869">
    <property type="entry name" value="BcrAD_BadFG"/>
    <property type="match status" value="1"/>
</dbReference>
<dbReference type="NCBIfam" id="NF003915">
    <property type="entry name" value="PRK05441.1"/>
    <property type="match status" value="1"/>
</dbReference>
<dbReference type="InterPro" id="IPR005488">
    <property type="entry name" value="Etherase_MurQ"/>
</dbReference>
<reference evidence="8 9" key="1">
    <citation type="submission" date="2024-07" db="EMBL/GenBank/DDBJ databases">
        <title>Section-level genome sequencing and comparative genomics of Aspergillus sections Usti and Cavernicolus.</title>
        <authorList>
            <consortium name="Lawrence Berkeley National Laboratory"/>
            <person name="Nybo J.L."/>
            <person name="Vesth T.C."/>
            <person name="Theobald S."/>
            <person name="Frisvad J.C."/>
            <person name="Larsen T.O."/>
            <person name="Kjaerboelling I."/>
            <person name="Rothschild-Mancinelli K."/>
            <person name="Lyhne E.K."/>
            <person name="Kogle M.E."/>
            <person name="Barry K."/>
            <person name="Clum A."/>
            <person name="Na H."/>
            <person name="Ledsgaard L."/>
            <person name="Lin J."/>
            <person name="Lipzen A."/>
            <person name="Kuo A."/>
            <person name="Riley R."/>
            <person name="Mondo S."/>
            <person name="Labutti K."/>
            <person name="Haridas S."/>
            <person name="Pangalinan J."/>
            <person name="Salamov A.A."/>
            <person name="Simmons B.A."/>
            <person name="Magnuson J.K."/>
            <person name="Chen J."/>
            <person name="Drula E."/>
            <person name="Henrissat B."/>
            <person name="Wiebenga A."/>
            <person name="Lubbers R.J."/>
            <person name="Gomes A.C."/>
            <person name="Makela M.R."/>
            <person name="Stajich J."/>
            <person name="Grigoriev I.V."/>
            <person name="Mortensen U.H."/>
            <person name="De Vries R.P."/>
            <person name="Baker S.E."/>
            <person name="Andersen M.R."/>
        </authorList>
    </citation>
    <scope>NUCLEOTIDE SEQUENCE [LARGE SCALE GENOMIC DNA]</scope>
    <source>
        <strain evidence="8 9">CBS 588.65</strain>
    </source>
</reference>
<dbReference type="SUPFAM" id="SSF53067">
    <property type="entry name" value="Actin-like ATPase domain"/>
    <property type="match status" value="2"/>
</dbReference>
<dbReference type="Proteomes" id="UP001610334">
    <property type="component" value="Unassembled WGS sequence"/>
</dbReference>
<dbReference type="EMBL" id="JBFXLT010000007">
    <property type="protein sequence ID" value="KAL2820297.1"/>
    <property type="molecule type" value="Genomic_DNA"/>
</dbReference>
<dbReference type="CDD" id="cd05007">
    <property type="entry name" value="SIS_Etherase"/>
    <property type="match status" value="1"/>
</dbReference>
<evidence type="ECO:0000313" key="8">
    <source>
        <dbReference type="EMBL" id="KAL2820297.1"/>
    </source>
</evidence>
<dbReference type="InterPro" id="IPR043129">
    <property type="entry name" value="ATPase_NBD"/>
</dbReference>
<name>A0ABR4HXS4_9EURO</name>
<keyword evidence="9" id="KW-1185">Reference proteome</keyword>
<protein>
    <recommendedName>
        <fullName evidence="3">N-acetyl-D-glucosamine kinase</fullName>
        <ecNumber evidence="2">2.7.1.59</ecNumber>
    </recommendedName>
    <alternativeName>
        <fullName evidence="6">GlcNAc kinase</fullName>
    </alternativeName>
</protein>
<dbReference type="Gene3D" id="3.40.50.10490">
    <property type="entry name" value="Glucose-6-phosphate isomerase like protein, domain 1"/>
    <property type="match status" value="1"/>
</dbReference>
<keyword evidence="5" id="KW-0119">Carbohydrate metabolism</keyword>
<dbReference type="InterPro" id="IPR046348">
    <property type="entry name" value="SIS_dom_sf"/>
</dbReference>
<comment type="similarity">
    <text evidence="1">Belongs to the eukaryotic-type N-acetylglucosamine kinase family.</text>
</comment>
<evidence type="ECO:0000256" key="1">
    <source>
        <dbReference type="ARBA" id="ARBA00006198"/>
    </source>
</evidence>
<dbReference type="Gene3D" id="3.30.420.40">
    <property type="match status" value="2"/>
</dbReference>
<gene>
    <name evidence="8" type="ORF">BJX63DRAFT_418420</name>
</gene>
<evidence type="ECO:0000256" key="6">
    <source>
        <dbReference type="ARBA" id="ARBA00031123"/>
    </source>
</evidence>
<sequence length="681" mass="72415">MTQLHDDLGRLETEACNPETSRIETLDTLSLCHAFHREEARVVPTIKNALQSIASFIDDLVPRLRSGGRLVYVGAGNSGRVALMDCTELPVTFSVDPSQFLCIVAGSTTIFKSSSTVQMSEGAEDSGKDGAAAIEALNLGCQDTVLGISASGRTPFVVEALRVAVSHKALTAVITNVQFAFISQLGIDHTISAPVGPEFVTGSTRLKAGTAAKVILNMISTCTMVRLGKTYNGLMVDVCTQNQKLRHRARRIVRQVCLTGEMYALNAKGQPTAIPIPIPETHQGDMLVDTLIQGCGGSVKVACAVALSGLAPDAARKRLDLALNRPSVGVPGPVPLNDPEQCFLAIDGGGTKCTASLAVWRGTDIITAQGTSGPCNMHCVSLEDILDRIQTSTTQAVAALRCRVPGLSASLKIVRVWVGVAGVDNAKEAMLDTLTGRLEKIFHIAHGSGTLRLSSDGMLLSACLDLDTHMKTGLSVVAGTGSVALAFGRDPHTGKIACRGKVGGWGYLLGDEGSAFDIGKRALQVALTRKEMNNSEPITLSELERELLLKCGCASMDQLLPGVLQASGSASKRMIADLAVVVTRLAFRAENPDLEARAIIYSAIEDFVRSIRRLLMVVKVPKADPGILILSGSLMNLASYRSLFLEAWELQGLYPFLEMDVIKDPSTKAAEVLARYPLLAN</sequence>
<organism evidence="8 9">
    <name type="scientific">Aspergillus granulosus</name>
    <dbReference type="NCBI Taxonomy" id="176169"/>
    <lineage>
        <taxon>Eukaryota</taxon>
        <taxon>Fungi</taxon>
        <taxon>Dikarya</taxon>
        <taxon>Ascomycota</taxon>
        <taxon>Pezizomycotina</taxon>
        <taxon>Eurotiomycetes</taxon>
        <taxon>Eurotiomycetidae</taxon>
        <taxon>Eurotiales</taxon>
        <taxon>Aspergillaceae</taxon>
        <taxon>Aspergillus</taxon>
        <taxon>Aspergillus subgen. Nidulantes</taxon>
    </lineage>
</organism>
<dbReference type="Gene3D" id="1.10.8.1080">
    <property type="match status" value="1"/>
</dbReference>
<dbReference type="InterPro" id="IPR040190">
    <property type="entry name" value="MURQ/GCKR"/>
</dbReference>
<evidence type="ECO:0000313" key="9">
    <source>
        <dbReference type="Proteomes" id="UP001610334"/>
    </source>
</evidence>
<dbReference type="PANTHER" id="PTHR10088">
    <property type="entry name" value="GLUCOKINASE REGULATORY PROTEIN"/>
    <property type="match status" value="1"/>
</dbReference>
<evidence type="ECO:0000259" key="7">
    <source>
        <dbReference type="PROSITE" id="PS51464"/>
    </source>
</evidence>
<dbReference type="InterPro" id="IPR002731">
    <property type="entry name" value="ATPase_BadF"/>
</dbReference>
<dbReference type="PROSITE" id="PS51464">
    <property type="entry name" value="SIS"/>
    <property type="match status" value="1"/>
</dbReference>
<dbReference type="InterPro" id="IPR001347">
    <property type="entry name" value="SIS_dom"/>
</dbReference>
<dbReference type="PANTHER" id="PTHR10088:SF4">
    <property type="entry name" value="GLUCOKINASE REGULATORY PROTEIN"/>
    <property type="match status" value="1"/>
</dbReference>
<dbReference type="CDD" id="cd24007">
    <property type="entry name" value="ASKHA_NBD_eukNAGK-like"/>
    <property type="match status" value="1"/>
</dbReference>
<proteinExistence type="inferred from homology"/>
<evidence type="ECO:0000256" key="5">
    <source>
        <dbReference type="ARBA" id="ARBA00023277"/>
    </source>
</evidence>
<dbReference type="Pfam" id="PF22645">
    <property type="entry name" value="GKRP_SIS_N"/>
    <property type="match status" value="1"/>
</dbReference>
<dbReference type="SUPFAM" id="SSF53697">
    <property type="entry name" value="SIS domain"/>
    <property type="match status" value="1"/>
</dbReference>
<accession>A0ABR4HXS4</accession>
<keyword evidence="4" id="KW-0456">Lyase</keyword>
<dbReference type="EC" id="2.7.1.59" evidence="2"/>
<comment type="caution">
    <text evidence="8">The sequence shown here is derived from an EMBL/GenBank/DDBJ whole genome shotgun (WGS) entry which is preliminary data.</text>
</comment>
<dbReference type="PROSITE" id="PS01272">
    <property type="entry name" value="GCKR"/>
    <property type="match status" value="1"/>
</dbReference>
<evidence type="ECO:0000256" key="3">
    <source>
        <dbReference type="ARBA" id="ARBA00014974"/>
    </source>
</evidence>
<dbReference type="InterPro" id="IPR005486">
    <property type="entry name" value="Glucokinase_regulatory_CS"/>
</dbReference>
<feature type="domain" description="SIS" evidence="7">
    <location>
        <begin position="60"/>
        <end position="229"/>
    </location>
</feature>
<evidence type="ECO:0000256" key="4">
    <source>
        <dbReference type="ARBA" id="ARBA00023239"/>
    </source>
</evidence>
<evidence type="ECO:0000256" key="2">
    <source>
        <dbReference type="ARBA" id="ARBA00012122"/>
    </source>
</evidence>